<dbReference type="RefSeq" id="WP_138932134.1">
    <property type="nucleotide sequence ID" value="NZ_SWMU01000003.1"/>
</dbReference>
<dbReference type="Gene3D" id="2.30.42.10">
    <property type="match status" value="1"/>
</dbReference>
<dbReference type="EMBL" id="SWMU01000003">
    <property type="protein sequence ID" value="TKS56020.1"/>
    <property type="molecule type" value="Genomic_DNA"/>
</dbReference>
<dbReference type="Proteomes" id="UP000306552">
    <property type="component" value="Unassembled WGS sequence"/>
</dbReference>
<dbReference type="SUPFAM" id="SSF52096">
    <property type="entry name" value="ClpP/crotonase"/>
    <property type="match status" value="1"/>
</dbReference>
<dbReference type="GO" id="GO:0030288">
    <property type="term" value="C:outer membrane-bounded periplasmic space"/>
    <property type="evidence" value="ECO:0007669"/>
    <property type="project" value="TreeGrafter"/>
</dbReference>
<dbReference type="InterPro" id="IPR029045">
    <property type="entry name" value="ClpP/crotonase-like_dom_sf"/>
</dbReference>
<dbReference type="CDD" id="cd07561">
    <property type="entry name" value="Peptidase_S41_CPP_like"/>
    <property type="match status" value="1"/>
</dbReference>
<dbReference type="Gene3D" id="3.30.750.170">
    <property type="match status" value="1"/>
</dbReference>
<dbReference type="InterPro" id="IPR036034">
    <property type="entry name" value="PDZ_sf"/>
</dbReference>
<dbReference type="PANTHER" id="PTHR32060:SF30">
    <property type="entry name" value="CARBOXY-TERMINAL PROCESSING PROTEASE CTPA"/>
    <property type="match status" value="1"/>
</dbReference>
<dbReference type="Pfam" id="PF03572">
    <property type="entry name" value="Peptidase_S41"/>
    <property type="match status" value="1"/>
</dbReference>
<keyword evidence="3" id="KW-1185">Reference proteome</keyword>
<dbReference type="PANTHER" id="PTHR32060">
    <property type="entry name" value="TAIL-SPECIFIC PROTEASE"/>
    <property type="match status" value="1"/>
</dbReference>
<proteinExistence type="predicted"/>
<reference evidence="2 3" key="1">
    <citation type="submission" date="2019-04" db="EMBL/GenBank/DDBJ databases">
        <title>Psychroflexus halotolerans sp. nov., isolated from a marine solar saltern.</title>
        <authorList>
            <person name="Feng X."/>
        </authorList>
    </citation>
    <scope>NUCLEOTIDE SEQUENCE [LARGE SCALE GENOMIC DNA]</scope>
    <source>
        <strain evidence="2 3">WDS2C27</strain>
    </source>
</reference>
<feature type="domain" description="Tail specific protease" evidence="1">
    <location>
        <begin position="187"/>
        <end position="401"/>
    </location>
</feature>
<dbReference type="GO" id="GO:0006508">
    <property type="term" value="P:proteolysis"/>
    <property type="evidence" value="ECO:0007669"/>
    <property type="project" value="InterPro"/>
</dbReference>
<evidence type="ECO:0000313" key="2">
    <source>
        <dbReference type="EMBL" id="TKS56020.1"/>
    </source>
</evidence>
<comment type="caution">
    <text evidence="2">The sequence shown here is derived from an EMBL/GenBank/DDBJ whole genome shotgun (WGS) entry which is preliminary data.</text>
</comment>
<dbReference type="InterPro" id="IPR041613">
    <property type="entry name" value="Pept_S41_N"/>
</dbReference>
<evidence type="ECO:0000313" key="3">
    <source>
        <dbReference type="Proteomes" id="UP000306552"/>
    </source>
</evidence>
<name>A0A4U5TPH7_9FLAO</name>
<sequence length="466" mass="52010">MLNRKSFYALLLIVFIGVSCQDDLDDVISPSSNIEIQNFVWEAMNVFYLYRSDVPDLSQRSSTDSDFDDFISSFDTPESLFDNLIREDDRFSVIVSDFRELEAAIQGQTLSNGMRFGLVLIENTTQVFGYVRYVVPDSSADLQGVERGMIFTEIDGTPLSDTNFNELLSPEQYSIGLAELQDGQLITTGQTILLNKAVLTENPIHIANTLDINGQSIGYLMYNGFRSNFESELNQVFAQFVSDGVTDLVLDLRYNGGGSIETAKDLASMITGQFEGEIFAREKFNDNFEEEVLLFDDQTAEGENINNLNLNRVFVLTTGSTASASELVINALDPYITVTQIGTTTTGKFQGSTTLYDSPDFRRQNANPNHFYALQPLILEIENVEGFTGFTDGFDPEIELAEDFFNLGVLGNPSEPLLSLALQQIGAGVQGKPLQKQTSFQTLKIGEDGMYLPNYQRMYFKTDTKF</sequence>
<dbReference type="AlphaFoldDB" id="A0A4U5TPH7"/>
<dbReference type="OrthoDB" id="7168509at2"/>
<organism evidence="2 3">
    <name type="scientific">Mesohalobacter halotolerans</name>
    <dbReference type="NCBI Taxonomy" id="1883405"/>
    <lineage>
        <taxon>Bacteria</taxon>
        <taxon>Pseudomonadati</taxon>
        <taxon>Bacteroidota</taxon>
        <taxon>Flavobacteriia</taxon>
        <taxon>Flavobacteriales</taxon>
        <taxon>Flavobacteriaceae</taxon>
        <taxon>Mesohalobacter</taxon>
    </lineage>
</organism>
<dbReference type="GO" id="GO:0007165">
    <property type="term" value="P:signal transduction"/>
    <property type="evidence" value="ECO:0007669"/>
    <property type="project" value="TreeGrafter"/>
</dbReference>
<accession>A0A4U5TPH7</accession>
<dbReference type="SUPFAM" id="SSF50156">
    <property type="entry name" value="PDZ domain-like"/>
    <property type="match status" value="1"/>
</dbReference>
<dbReference type="Gene3D" id="3.90.226.10">
    <property type="entry name" value="2-enoyl-CoA Hydratase, Chain A, domain 1"/>
    <property type="match status" value="1"/>
</dbReference>
<dbReference type="GO" id="GO:0004175">
    <property type="term" value="F:endopeptidase activity"/>
    <property type="evidence" value="ECO:0007669"/>
    <property type="project" value="TreeGrafter"/>
</dbReference>
<dbReference type="SMART" id="SM00245">
    <property type="entry name" value="TSPc"/>
    <property type="match status" value="1"/>
</dbReference>
<dbReference type="InterPro" id="IPR005151">
    <property type="entry name" value="Tail-specific_protease"/>
</dbReference>
<dbReference type="PROSITE" id="PS51257">
    <property type="entry name" value="PROKAR_LIPOPROTEIN"/>
    <property type="match status" value="1"/>
</dbReference>
<dbReference type="GO" id="GO:0008236">
    <property type="term" value="F:serine-type peptidase activity"/>
    <property type="evidence" value="ECO:0007669"/>
    <property type="project" value="InterPro"/>
</dbReference>
<dbReference type="Pfam" id="PF18294">
    <property type="entry name" value="Pept_S41_N"/>
    <property type="match status" value="1"/>
</dbReference>
<evidence type="ECO:0000259" key="1">
    <source>
        <dbReference type="SMART" id="SM00245"/>
    </source>
</evidence>
<protein>
    <submittedName>
        <fullName evidence="2">Peptidase S41</fullName>
    </submittedName>
</protein>
<gene>
    <name evidence="2" type="ORF">FCN74_08310</name>
</gene>